<dbReference type="Proteomes" id="UP000239010">
    <property type="component" value="Unassembled WGS sequence"/>
</dbReference>
<dbReference type="SUPFAM" id="SSF53850">
    <property type="entry name" value="Periplasmic binding protein-like II"/>
    <property type="match status" value="1"/>
</dbReference>
<dbReference type="PANTHER" id="PTHR30570:SF1">
    <property type="entry name" value="PHOSPHATE-BINDING PROTEIN PSTS"/>
    <property type="match status" value="1"/>
</dbReference>
<accession>A0A8E2UD46</accession>
<dbReference type="NCBIfam" id="TIGR04505">
    <property type="entry name" value="PtsS_plasma"/>
    <property type="match status" value="1"/>
</dbReference>
<sequence length="368" mass="41121">MSKKLFLVLVVIIGAVIGLWTWTLAVPTNSISIGGSASVQPLLKKFTNEYKTEDKKYFVYSATGSGAGITNVKADVYETGFISKSINPTDWEVQPVSENDQFFKDGAEKWTNDNQHSYSEFIKKDETIQNGTYRSVELAKDSFVFVYNDKDTGFGEFLDNTGIEFSFGITDQNTIDDQGIEILKNIYQNNDTKELWTWKKLAKYLASKNPTILNSQAEAEKVSNKKIIPYTSTSGSGTRSSFSNLTGGINPGQAAKEYNSNGAIYGQLIHSPGSIGFVSMLYGQNLTKDVKAVIVKKGEDTWNLNKSEEKNKEGYPLTRPFIAIIKVDKSNKNFWRALDFIFWMCASENSLKHYEDAGLQKTIKTKSS</sequence>
<proteinExistence type="predicted"/>
<dbReference type="PANTHER" id="PTHR30570">
    <property type="entry name" value="PERIPLASMIC PHOSPHATE BINDING COMPONENT OF PHOSPHATE ABC TRANSPORTER"/>
    <property type="match status" value="1"/>
</dbReference>
<protein>
    <submittedName>
        <fullName evidence="1">Phosphate ABC transporter substrate-binding protein</fullName>
    </submittedName>
</protein>
<dbReference type="Gene3D" id="3.40.190.10">
    <property type="entry name" value="Periplasmic binding protein-like II"/>
    <property type="match status" value="2"/>
</dbReference>
<organism evidence="1 2">
    <name type="scientific">Entomoplasma ellychniae</name>
    <dbReference type="NCBI Taxonomy" id="2114"/>
    <lineage>
        <taxon>Bacteria</taxon>
        <taxon>Bacillati</taxon>
        <taxon>Mycoplasmatota</taxon>
        <taxon>Mollicutes</taxon>
        <taxon>Entomoplasmatales</taxon>
        <taxon>Entomoplasmataceae</taxon>
        <taxon>Entomoplasma</taxon>
    </lineage>
</organism>
<keyword evidence="2" id="KW-1185">Reference proteome</keyword>
<evidence type="ECO:0000313" key="1">
    <source>
        <dbReference type="EMBL" id="PPE05027.1"/>
    </source>
</evidence>
<dbReference type="InterPro" id="IPR050811">
    <property type="entry name" value="Phosphate_ABC_transporter"/>
</dbReference>
<name>A0A8E2UD46_9MOLU</name>
<comment type="caution">
    <text evidence="1">The sequence shown here is derived from an EMBL/GenBank/DDBJ whole genome shotgun (WGS) entry which is preliminary data.</text>
</comment>
<gene>
    <name evidence="1" type="primary">pstS</name>
    <name evidence="1" type="ORF">EELLY_v1c07150</name>
</gene>
<dbReference type="AlphaFoldDB" id="A0A8E2UD46"/>
<dbReference type="RefSeq" id="WP_104206103.1">
    <property type="nucleotide sequence ID" value="NZ_PHND01000001.1"/>
</dbReference>
<reference evidence="1 2" key="1">
    <citation type="submission" date="2017-11" db="EMBL/GenBank/DDBJ databases">
        <title>Genome sequence of Entomoplasma ellychniae ELCN-1 (ATCC 43707).</title>
        <authorList>
            <person name="Lo W.-S."/>
            <person name="Gasparich G.E."/>
            <person name="Kuo C.-H."/>
        </authorList>
    </citation>
    <scope>NUCLEOTIDE SEQUENCE [LARGE SCALE GENOMIC DNA]</scope>
    <source>
        <strain evidence="1 2">ELCN-1</strain>
    </source>
</reference>
<evidence type="ECO:0000313" key="2">
    <source>
        <dbReference type="Proteomes" id="UP000239010"/>
    </source>
</evidence>
<dbReference type="InterPro" id="IPR030980">
    <property type="entry name" value="PtsS_plasma"/>
</dbReference>
<dbReference type="EMBL" id="PHND01000001">
    <property type="protein sequence ID" value="PPE05027.1"/>
    <property type="molecule type" value="Genomic_DNA"/>
</dbReference>